<evidence type="ECO:0000313" key="3">
    <source>
        <dbReference type="EMBL" id="KAJ7046935.1"/>
    </source>
</evidence>
<keyword evidence="4" id="KW-1185">Reference proteome</keyword>
<protein>
    <recommendedName>
        <fullName evidence="5">Secreted protein</fullName>
    </recommendedName>
</protein>
<name>A0AAD6TKE2_9AGAR</name>
<feature type="signal peptide" evidence="2">
    <location>
        <begin position="1"/>
        <end position="17"/>
    </location>
</feature>
<evidence type="ECO:0000256" key="1">
    <source>
        <dbReference type="SAM" id="MobiDB-lite"/>
    </source>
</evidence>
<dbReference type="AlphaFoldDB" id="A0AAD6TKE2"/>
<organism evidence="3 4">
    <name type="scientific">Mycena alexandri</name>
    <dbReference type="NCBI Taxonomy" id="1745969"/>
    <lineage>
        <taxon>Eukaryota</taxon>
        <taxon>Fungi</taxon>
        <taxon>Dikarya</taxon>
        <taxon>Basidiomycota</taxon>
        <taxon>Agaricomycotina</taxon>
        <taxon>Agaricomycetes</taxon>
        <taxon>Agaricomycetidae</taxon>
        <taxon>Agaricales</taxon>
        <taxon>Marasmiineae</taxon>
        <taxon>Mycenaceae</taxon>
        <taxon>Mycena</taxon>
    </lineage>
</organism>
<dbReference type="EMBL" id="JARJCM010000002">
    <property type="protein sequence ID" value="KAJ7046935.1"/>
    <property type="molecule type" value="Genomic_DNA"/>
</dbReference>
<reference evidence="3" key="1">
    <citation type="submission" date="2023-03" db="EMBL/GenBank/DDBJ databases">
        <title>Massive genome expansion in bonnet fungi (Mycena s.s.) driven by repeated elements and novel gene families across ecological guilds.</title>
        <authorList>
            <consortium name="Lawrence Berkeley National Laboratory"/>
            <person name="Harder C.B."/>
            <person name="Miyauchi S."/>
            <person name="Viragh M."/>
            <person name="Kuo A."/>
            <person name="Thoen E."/>
            <person name="Andreopoulos B."/>
            <person name="Lu D."/>
            <person name="Skrede I."/>
            <person name="Drula E."/>
            <person name="Henrissat B."/>
            <person name="Morin E."/>
            <person name="Kohler A."/>
            <person name="Barry K."/>
            <person name="LaButti K."/>
            <person name="Morin E."/>
            <person name="Salamov A."/>
            <person name="Lipzen A."/>
            <person name="Mereny Z."/>
            <person name="Hegedus B."/>
            <person name="Baldrian P."/>
            <person name="Stursova M."/>
            <person name="Weitz H."/>
            <person name="Taylor A."/>
            <person name="Grigoriev I.V."/>
            <person name="Nagy L.G."/>
            <person name="Martin F."/>
            <person name="Kauserud H."/>
        </authorList>
    </citation>
    <scope>NUCLEOTIDE SEQUENCE</scope>
    <source>
        <strain evidence="3">CBHHK200</strain>
    </source>
</reference>
<gene>
    <name evidence="3" type="ORF">C8F04DRAFT_214954</name>
</gene>
<sequence length="89" mass="9866">MGVLALTSDLFAFVTVALVSEPVSVPSRRDGYSEDGRERREWGRTRSGAFPGDVGGEKRVKRWSCLPSRASRLSTTDVVFRTTRSSRDS</sequence>
<accession>A0AAD6TKE2</accession>
<dbReference type="Proteomes" id="UP001218188">
    <property type="component" value="Unassembled WGS sequence"/>
</dbReference>
<feature type="compositionally biased region" description="Basic and acidic residues" evidence="1">
    <location>
        <begin position="27"/>
        <end position="44"/>
    </location>
</feature>
<feature type="region of interest" description="Disordered" evidence="1">
    <location>
        <begin position="25"/>
        <end position="57"/>
    </location>
</feature>
<proteinExistence type="predicted"/>
<evidence type="ECO:0000256" key="2">
    <source>
        <dbReference type="SAM" id="SignalP"/>
    </source>
</evidence>
<evidence type="ECO:0008006" key="5">
    <source>
        <dbReference type="Google" id="ProtNLM"/>
    </source>
</evidence>
<evidence type="ECO:0000313" key="4">
    <source>
        <dbReference type="Proteomes" id="UP001218188"/>
    </source>
</evidence>
<comment type="caution">
    <text evidence="3">The sequence shown here is derived from an EMBL/GenBank/DDBJ whole genome shotgun (WGS) entry which is preliminary data.</text>
</comment>
<keyword evidence="2" id="KW-0732">Signal</keyword>
<feature type="chain" id="PRO_5041995840" description="Secreted protein" evidence="2">
    <location>
        <begin position="18"/>
        <end position="89"/>
    </location>
</feature>